<dbReference type="EMBL" id="CAUOFW020005613">
    <property type="protein sequence ID" value="CAK9170928.1"/>
    <property type="molecule type" value="Genomic_DNA"/>
</dbReference>
<protein>
    <submittedName>
        <fullName evidence="2">Uncharacterized protein</fullName>
    </submittedName>
</protein>
<organism evidence="2 3">
    <name type="scientific">Ilex paraguariensis</name>
    <name type="common">yerba mate</name>
    <dbReference type="NCBI Taxonomy" id="185542"/>
    <lineage>
        <taxon>Eukaryota</taxon>
        <taxon>Viridiplantae</taxon>
        <taxon>Streptophyta</taxon>
        <taxon>Embryophyta</taxon>
        <taxon>Tracheophyta</taxon>
        <taxon>Spermatophyta</taxon>
        <taxon>Magnoliopsida</taxon>
        <taxon>eudicotyledons</taxon>
        <taxon>Gunneridae</taxon>
        <taxon>Pentapetalae</taxon>
        <taxon>asterids</taxon>
        <taxon>campanulids</taxon>
        <taxon>Aquifoliales</taxon>
        <taxon>Aquifoliaceae</taxon>
        <taxon>Ilex</taxon>
    </lineage>
</organism>
<feature type="non-terminal residue" evidence="2">
    <location>
        <position position="1"/>
    </location>
</feature>
<feature type="compositionally biased region" description="Low complexity" evidence="1">
    <location>
        <begin position="12"/>
        <end position="26"/>
    </location>
</feature>
<sequence>LNCLTPMYRVISSSTTDSSSSNSSSSMASLFGNVSPQARASSSAKGINLDDILEDVTPLYVAYPQKPQKGLSRRG</sequence>
<evidence type="ECO:0000256" key="1">
    <source>
        <dbReference type="SAM" id="MobiDB-lite"/>
    </source>
</evidence>
<dbReference type="Proteomes" id="UP001642360">
    <property type="component" value="Unassembled WGS sequence"/>
</dbReference>
<reference evidence="2 3" key="1">
    <citation type="submission" date="2024-02" db="EMBL/GenBank/DDBJ databases">
        <authorList>
            <person name="Vignale AGUSTIN F."/>
            <person name="Sosa J E."/>
            <person name="Modenutti C."/>
        </authorList>
    </citation>
    <scope>NUCLEOTIDE SEQUENCE [LARGE SCALE GENOMIC DNA]</scope>
</reference>
<proteinExistence type="predicted"/>
<gene>
    <name evidence="2" type="ORF">ILEXP_LOCUS40449</name>
</gene>
<comment type="caution">
    <text evidence="2">The sequence shown here is derived from an EMBL/GenBank/DDBJ whole genome shotgun (WGS) entry which is preliminary data.</text>
</comment>
<dbReference type="AlphaFoldDB" id="A0ABC8TP32"/>
<feature type="region of interest" description="Disordered" evidence="1">
    <location>
        <begin position="12"/>
        <end position="32"/>
    </location>
</feature>
<keyword evidence="3" id="KW-1185">Reference proteome</keyword>
<evidence type="ECO:0000313" key="2">
    <source>
        <dbReference type="EMBL" id="CAK9170928.1"/>
    </source>
</evidence>
<accession>A0ABC8TP32</accession>
<evidence type="ECO:0000313" key="3">
    <source>
        <dbReference type="Proteomes" id="UP001642360"/>
    </source>
</evidence>
<name>A0ABC8TP32_9AQUA</name>